<organism evidence="2">
    <name type="scientific">Aphanomyces invadans</name>
    <dbReference type="NCBI Taxonomy" id="157072"/>
    <lineage>
        <taxon>Eukaryota</taxon>
        <taxon>Sar</taxon>
        <taxon>Stramenopiles</taxon>
        <taxon>Oomycota</taxon>
        <taxon>Saprolegniomycetes</taxon>
        <taxon>Saprolegniales</taxon>
        <taxon>Verrucalvaceae</taxon>
        <taxon>Aphanomyces</taxon>
    </lineage>
</organism>
<name>A0A024TM62_9STRA</name>
<evidence type="ECO:0000256" key="1">
    <source>
        <dbReference type="SAM" id="SignalP"/>
    </source>
</evidence>
<gene>
    <name evidence="2" type="ORF">H310_11397</name>
</gene>
<dbReference type="VEuPathDB" id="FungiDB:H310_11397"/>
<dbReference type="RefSeq" id="XP_008876301.1">
    <property type="nucleotide sequence ID" value="XM_008878079.1"/>
</dbReference>
<evidence type="ECO:0000313" key="2">
    <source>
        <dbReference type="EMBL" id="ETV95128.1"/>
    </source>
</evidence>
<proteinExistence type="predicted"/>
<dbReference type="EMBL" id="KI913982">
    <property type="protein sequence ID" value="ETV95128.1"/>
    <property type="molecule type" value="Genomic_DNA"/>
</dbReference>
<reference evidence="2" key="1">
    <citation type="submission" date="2013-12" db="EMBL/GenBank/DDBJ databases">
        <title>The Genome Sequence of Aphanomyces invadans NJM9701.</title>
        <authorList>
            <consortium name="The Broad Institute Genomics Platform"/>
            <person name="Russ C."/>
            <person name="Tyler B."/>
            <person name="van West P."/>
            <person name="Dieguez-Uribeondo J."/>
            <person name="Young S.K."/>
            <person name="Zeng Q."/>
            <person name="Gargeya S."/>
            <person name="Fitzgerald M."/>
            <person name="Abouelleil A."/>
            <person name="Alvarado L."/>
            <person name="Chapman S.B."/>
            <person name="Gainer-Dewar J."/>
            <person name="Goldberg J."/>
            <person name="Griggs A."/>
            <person name="Gujja S."/>
            <person name="Hansen M."/>
            <person name="Howarth C."/>
            <person name="Imamovic A."/>
            <person name="Ireland A."/>
            <person name="Larimer J."/>
            <person name="McCowan C."/>
            <person name="Murphy C."/>
            <person name="Pearson M."/>
            <person name="Poon T.W."/>
            <person name="Priest M."/>
            <person name="Roberts A."/>
            <person name="Saif S."/>
            <person name="Shea T."/>
            <person name="Sykes S."/>
            <person name="Wortman J."/>
            <person name="Nusbaum C."/>
            <person name="Birren B."/>
        </authorList>
    </citation>
    <scope>NUCLEOTIDE SEQUENCE [LARGE SCALE GENOMIC DNA]</scope>
    <source>
        <strain evidence="2">NJM9701</strain>
    </source>
</reference>
<feature type="signal peptide" evidence="1">
    <location>
        <begin position="1"/>
        <end position="26"/>
    </location>
</feature>
<dbReference type="AlphaFoldDB" id="A0A024TM62"/>
<sequence length="127" mass="14240">MVAHHRHFNIFPAMKFLAGLVHVAVASQIVFDTHTPPEGAHSDYITDKLGEAVRFRSPQHDECGAPEERTVDRVTFWMDTSTVAHNTKLRVAICPSVDGTELPCWGHCNGGLMVDYRRSGLPRFQQI</sequence>
<dbReference type="GeneID" id="20088447"/>
<keyword evidence="1" id="KW-0732">Signal</keyword>
<feature type="chain" id="PRO_5001534435" evidence="1">
    <location>
        <begin position="27"/>
        <end position="127"/>
    </location>
</feature>
<protein>
    <submittedName>
        <fullName evidence="2">Uncharacterized protein</fullName>
    </submittedName>
</protein>
<accession>A0A024TM62</accession>